<dbReference type="InterPro" id="IPR030616">
    <property type="entry name" value="Aur-like"/>
</dbReference>
<dbReference type="InterPro" id="IPR008271">
    <property type="entry name" value="Ser/Thr_kinase_AS"/>
</dbReference>
<evidence type="ECO:0000256" key="4">
    <source>
        <dbReference type="ARBA" id="ARBA00022777"/>
    </source>
</evidence>
<dbReference type="GO" id="GO:0004674">
    <property type="term" value="F:protein serine/threonine kinase activity"/>
    <property type="evidence" value="ECO:0007669"/>
    <property type="project" value="UniProtKB-KW"/>
</dbReference>
<dbReference type="EMBL" id="JACCCV010000002">
    <property type="protein sequence ID" value="NYF54039.1"/>
    <property type="molecule type" value="Genomic_DNA"/>
</dbReference>
<evidence type="ECO:0000259" key="6">
    <source>
        <dbReference type="PROSITE" id="PS50011"/>
    </source>
</evidence>
<dbReference type="SUPFAM" id="SSF56112">
    <property type="entry name" value="Protein kinase-like (PK-like)"/>
    <property type="match status" value="1"/>
</dbReference>
<evidence type="ECO:0000256" key="1">
    <source>
        <dbReference type="ARBA" id="ARBA00022527"/>
    </source>
</evidence>
<gene>
    <name evidence="7" type="ORF">HDF12_004438</name>
</gene>
<keyword evidence="4 7" id="KW-0418">Kinase</keyword>
<keyword evidence="5" id="KW-0067">ATP-binding</keyword>
<reference evidence="7 8" key="1">
    <citation type="submission" date="2020-07" db="EMBL/GenBank/DDBJ databases">
        <title>Genomic Encyclopedia of Type Strains, Phase IV (KMG-V): Genome sequencing to study the core and pangenomes of soil and plant-associated prokaryotes.</title>
        <authorList>
            <person name="Whitman W."/>
        </authorList>
    </citation>
    <scope>NUCLEOTIDE SEQUENCE [LARGE SCALE GENOMIC DNA]</scope>
    <source>
        <strain evidence="7 8">M8UP30</strain>
    </source>
</reference>
<evidence type="ECO:0000256" key="5">
    <source>
        <dbReference type="ARBA" id="ARBA00022840"/>
    </source>
</evidence>
<dbReference type="PANTHER" id="PTHR24350">
    <property type="entry name" value="SERINE/THREONINE-PROTEIN KINASE IAL-RELATED"/>
    <property type="match status" value="1"/>
</dbReference>
<dbReference type="InterPro" id="IPR000719">
    <property type="entry name" value="Prot_kinase_dom"/>
</dbReference>
<feature type="domain" description="Protein kinase" evidence="6">
    <location>
        <begin position="1"/>
        <end position="63"/>
    </location>
</feature>
<evidence type="ECO:0000256" key="3">
    <source>
        <dbReference type="ARBA" id="ARBA00022741"/>
    </source>
</evidence>
<organism evidence="7 8">
    <name type="scientific">Tunturiibacter lichenicola</name>
    <dbReference type="NCBI Taxonomy" id="2051959"/>
    <lineage>
        <taxon>Bacteria</taxon>
        <taxon>Pseudomonadati</taxon>
        <taxon>Acidobacteriota</taxon>
        <taxon>Terriglobia</taxon>
        <taxon>Terriglobales</taxon>
        <taxon>Acidobacteriaceae</taxon>
        <taxon>Tunturiibacter</taxon>
    </lineage>
</organism>
<comment type="caution">
    <text evidence="7">The sequence shown here is derived from an EMBL/GenBank/DDBJ whole genome shotgun (WGS) entry which is preliminary data.</text>
</comment>
<keyword evidence="3" id="KW-0547">Nucleotide-binding</keyword>
<keyword evidence="1 7" id="KW-0723">Serine/threonine-protein kinase</keyword>
<dbReference type="InterPro" id="IPR011009">
    <property type="entry name" value="Kinase-like_dom_sf"/>
</dbReference>
<dbReference type="Proteomes" id="UP000534186">
    <property type="component" value="Unassembled WGS sequence"/>
</dbReference>
<dbReference type="AlphaFoldDB" id="A0A7Y9NR70"/>
<dbReference type="PROSITE" id="PS00108">
    <property type="entry name" value="PROTEIN_KINASE_ST"/>
    <property type="match status" value="1"/>
</dbReference>
<name>A0A7Y9NR70_9BACT</name>
<accession>A0A7Y9NR70</accession>
<dbReference type="PROSITE" id="PS50011">
    <property type="entry name" value="PROTEIN_KINASE_DOM"/>
    <property type="match status" value="1"/>
</dbReference>
<evidence type="ECO:0000313" key="8">
    <source>
        <dbReference type="Proteomes" id="UP000534186"/>
    </source>
</evidence>
<dbReference type="GO" id="GO:0005524">
    <property type="term" value="F:ATP binding"/>
    <property type="evidence" value="ECO:0007669"/>
    <property type="project" value="UniProtKB-KW"/>
</dbReference>
<sequence>MKTACDDYGVEGMDLRRALAAGITLDQAVAYIRQLLTALEYAHSRGVIHRDIKPSNIMVTPGG</sequence>
<evidence type="ECO:0000313" key="7">
    <source>
        <dbReference type="EMBL" id="NYF54039.1"/>
    </source>
</evidence>
<keyword evidence="2" id="KW-0808">Transferase</keyword>
<proteinExistence type="predicted"/>
<evidence type="ECO:0000256" key="2">
    <source>
        <dbReference type="ARBA" id="ARBA00022679"/>
    </source>
</evidence>
<protein>
    <submittedName>
        <fullName evidence="7">Serine/threonine protein kinase</fullName>
    </submittedName>
</protein>
<dbReference type="Pfam" id="PF00069">
    <property type="entry name" value="Pkinase"/>
    <property type="match status" value="1"/>
</dbReference>
<dbReference type="Gene3D" id="1.10.510.10">
    <property type="entry name" value="Transferase(Phosphotransferase) domain 1"/>
    <property type="match status" value="1"/>
</dbReference>